<feature type="compositionally biased region" description="Gly residues" evidence="1">
    <location>
        <begin position="17"/>
        <end position="30"/>
    </location>
</feature>
<name>A0A2S8BRV6_9MYCO</name>
<comment type="caution">
    <text evidence="2">The sequence shown here is derived from an EMBL/GenBank/DDBJ whole genome shotgun (WGS) entry which is preliminary data.</text>
</comment>
<gene>
    <name evidence="2" type="ORF">C1Y40_00413</name>
</gene>
<dbReference type="Proteomes" id="UP000238296">
    <property type="component" value="Unassembled WGS sequence"/>
</dbReference>
<evidence type="ECO:0000256" key="1">
    <source>
        <dbReference type="SAM" id="MobiDB-lite"/>
    </source>
</evidence>
<feature type="region of interest" description="Disordered" evidence="1">
    <location>
        <begin position="292"/>
        <end position="339"/>
    </location>
</feature>
<evidence type="ECO:0000313" key="3">
    <source>
        <dbReference type="Proteomes" id="UP000238296"/>
    </source>
</evidence>
<feature type="region of interest" description="Disordered" evidence="1">
    <location>
        <begin position="1"/>
        <end position="55"/>
    </location>
</feature>
<organism evidence="2 3">
    <name type="scientific">Mycobacterium talmoniae</name>
    <dbReference type="NCBI Taxonomy" id="1858794"/>
    <lineage>
        <taxon>Bacteria</taxon>
        <taxon>Bacillati</taxon>
        <taxon>Actinomycetota</taxon>
        <taxon>Actinomycetes</taxon>
        <taxon>Mycobacteriales</taxon>
        <taxon>Mycobacteriaceae</taxon>
        <taxon>Mycobacterium</taxon>
    </lineage>
</organism>
<dbReference type="EMBL" id="PPEA01000070">
    <property type="protein sequence ID" value="PQM49366.1"/>
    <property type="molecule type" value="Genomic_DNA"/>
</dbReference>
<evidence type="ECO:0000313" key="2">
    <source>
        <dbReference type="EMBL" id="PQM49366.1"/>
    </source>
</evidence>
<reference evidence="2 3" key="1">
    <citation type="journal article" date="2017" name="Int. J. Syst. Evol. Microbiol.">
        <title>Mycobacterium talmoniae sp. nov., a slowly growing mycobacterium isolated from human respiratory samples.</title>
        <authorList>
            <person name="Davidson R.M."/>
            <person name="DeGroote M.A."/>
            <person name="Marola J.L."/>
            <person name="Buss S."/>
            <person name="Jones V."/>
            <person name="McNeil M.R."/>
            <person name="Freifeld A.G."/>
            <person name="Elaine Epperson L."/>
            <person name="Hasan N.A."/>
            <person name="Jackson M."/>
            <person name="Iwen P.C."/>
            <person name="Salfinger M."/>
            <person name="Strong M."/>
        </authorList>
    </citation>
    <scope>NUCLEOTIDE SEQUENCE [LARGE SCALE GENOMIC DNA]</scope>
    <source>
        <strain evidence="2 3">ATCC BAA-2683</strain>
    </source>
</reference>
<protein>
    <submittedName>
        <fullName evidence="2">Uncharacterized protein</fullName>
    </submittedName>
</protein>
<accession>A0A2S8BRV6</accession>
<dbReference type="AlphaFoldDB" id="A0A2S8BRV6"/>
<proteinExistence type="predicted"/>
<feature type="compositionally biased region" description="Basic and acidic residues" evidence="1">
    <location>
        <begin position="308"/>
        <end position="339"/>
    </location>
</feature>
<sequence length="339" mass="37620">MRTAEPRHPRQRITRGDPGGVGGFLDGGPQPGHRGRRSAARQRNPPPAGNPIDRDKQRKIAGAKAFAELLHEAFQRYRLAALIGLRAPDHHRQVVALQRVAQRGRHRVGVDVATGQQLPHLQDAHIVAVGQPPVPFVLIARHHLLGDLVDVFERDPLHQVVDGEPQCRVQLGGTDLVDDDAQRRPVAQPVRPRQRIDRHLALRQAAGVFQRGRRRLEVLDRDAMADRGEERLDAGGRGVGQQLQQLRITAQLGDLGDHQLLDVGGDVGELVVEPTDDRGRGLGNHRLVRSPGVRHEQTVVPDRGFVSGRHDPRPSGPGERARKRDFTRRVDRGHARSRL</sequence>